<dbReference type="OrthoDB" id="3748906at2"/>
<proteinExistence type="predicted"/>
<dbReference type="STRING" id="1736691.SAMN06295964_3331"/>
<name>A0A1T4Z8P9_9ACTN</name>
<evidence type="ECO:0000256" key="1">
    <source>
        <dbReference type="SAM" id="Phobius"/>
    </source>
</evidence>
<keyword evidence="3" id="KW-1185">Reference proteome</keyword>
<reference evidence="3" key="1">
    <citation type="submission" date="2017-02" db="EMBL/GenBank/DDBJ databases">
        <authorList>
            <person name="Varghese N."/>
            <person name="Submissions S."/>
        </authorList>
    </citation>
    <scope>NUCLEOTIDE SEQUENCE [LARGE SCALE GENOMIC DNA]</scope>
    <source>
        <strain evidence="3">9H-4</strain>
    </source>
</reference>
<dbReference type="AlphaFoldDB" id="A0A1T4Z8P9"/>
<evidence type="ECO:0000313" key="2">
    <source>
        <dbReference type="EMBL" id="SKB10447.1"/>
    </source>
</evidence>
<dbReference type="EMBL" id="LT796768">
    <property type="protein sequence ID" value="SKB10447.1"/>
    <property type="molecule type" value="Genomic_DNA"/>
</dbReference>
<dbReference type="RefSeq" id="WP_078701180.1">
    <property type="nucleotide sequence ID" value="NZ_LT796768.1"/>
</dbReference>
<sequence>MTDPHESEVLRDEVEKTRENLAETVDELAAKFDVKSRAKESAHEFTASAKETVVDPDGKPRPEVLSLAAGITCLVLAFAVLRSLRRSS</sequence>
<evidence type="ECO:0008006" key="4">
    <source>
        <dbReference type="Google" id="ProtNLM"/>
    </source>
</evidence>
<accession>A0A1T4Z8P9</accession>
<dbReference type="Proteomes" id="UP000191040">
    <property type="component" value="Chromosome I"/>
</dbReference>
<feature type="transmembrane region" description="Helical" evidence="1">
    <location>
        <begin position="64"/>
        <end position="84"/>
    </location>
</feature>
<dbReference type="InterPro" id="IPR022062">
    <property type="entry name" value="DUF3618"/>
</dbReference>
<gene>
    <name evidence="2" type="ORF">SAMN06295964_3331</name>
</gene>
<keyword evidence="1" id="KW-0472">Membrane</keyword>
<keyword evidence="1" id="KW-0812">Transmembrane</keyword>
<dbReference type="Pfam" id="PF12277">
    <property type="entry name" value="DUF3618"/>
    <property type="match status" value="1"/>
</dbReference>
<protein>
    <recommendedName>
        <fullName evidence="4">DUF3618 domain-containing protein</fullName>
    </recommendedName>
</protein>
<organism evidence="2 3">
    <name type="scientific">Aeromicrobium choanae</name>
    <dbReference type="NCBI Taxonomy" id="1736691"/>
    <lineage>
        <taxon>Bacteria</taxon>
        <taxon>Bacillati</taxon>
        <taxon>Actinomycetota</taxon>
        <taxon>Actinomycetes</taxon>
        <taxon>Propionibacteriales</taxon>
        <taxon>Nocardioidaceae</taxon>
        <taxon>Aeromicrobium</taxon>
    </lineage>
</organism>
<evidence type="ECO:0000313" key="3">
    <source>
        <dbReference type="Proteomes" id="UP000191040"/>
    </source>
</evidence>
<keyword evidence="1" id="KW-1133">Transmembrane helix</keyword>